<keyword evidence="1" id="KW-0472">Membrane</keyword>
<dbReference type="EMBL" id="JAHTGR010000011">
    <property type="protein sequence ID" value="MBV6323396.1"/>
    <property type="molecule type" value="Genomic_DNA"/>
</dbReference>
<gene>
    <name evidence="2" type="ORF">KVP70_20895</name>
    <name evidence="3" type="ORF">L1274_001343</name>
</gene>
<proteinExistence type="predicted"/>
<dbReference type="InterPro" id="IPR012902">
    <property type="entry name" value="N_methyl_site"/>
</dbReference>
<dbReference type="PANTHER" id="PTHR30093:SF7">
    <property type="entry name" value="MSHA MAJOR PILIN SUBUNIT MSHA"/>
    <property type="match status" value="1"/>
</dbReference>
<dbReference type="Proteomes" id="UP001155901">
    <property type="component" value="Unassembled WGS sequence"/>
</dbReference>
<evidence type="ECO:0000313" key="5">
    <source>
        <dbReference type="Proteomes" id="UP001162889"/>
    </source>
</evidence>
<keyword evidence="1" id="KW-0812">Transmembrane</keyword>
<sequence length="149" mass="15027">MQTPQASVFRSRSQQGGFTLIELIVVIVILGILAATALPKFANLGGDARMAKMNAARAAIISASNMYHGRWLAAGSPAAITFETTVVMNATGFPTNAGMLVGGGGFADYDTTAFATTGVLSADSGHTGCSVTYTEATGTVSAAPAGDSC</sequence>
<dbReference type="AlphaFoldDB" id="A0AA41L0S1"/>
<evidence type="ECO:0000313" key="3">
    <source>
        <dbReference type="EMBL" id="MCP2007650.1"/>
    </source>
</evidence>
<dbReference type="PANTHER" id="PTHR30093">
    <property type="entry name" value="GENERAL SECRETION PATHWAY PROTEIN G"/>
    <property type="match status" value="1"/>
</dbReference>
<evidence type="ECO:0000313" key="2">
    <source>
        <dbReference type="EMBL" id="MBV6323396.1"/>
    </source>
</evidence>
<organism evidence="2 4">
    <name type="scientific">Duganella violaceipulchra</name>
    <dbReference type="NCBI Taxonomy" id="2849652"/>
    <lineage>
        <taxon>Bacteria</taxon>
        <taxon>Pseudomonadati</taxon>
        <taxon>Pseudomonadota</taxon>
        <taxon>Betaproteobacteria</taxon>
        <taxon>Burkholderiales</taxon>
        <taxon>Oxalobacteraceae</taxon>
        <taxon>Telluria group</taxon>
        <taxon>Duganella</taxon>
    </lineage>
</organism>
<reference evidence="2" key="1">
    <citation type="submission" date="2021-07" db="EMBL/GenBank/DDBJ databases">
        <title>Characterization of violacein-producing bacteria and related species.</title>
        <authorList>
            <person name="Wilson H.S."/>
            <person name="De Leon M.E."/>
        </authorList>
    </citation>
    <scope>NUCLEOTIDE SEQUENCE</scope>
    <source>
        <strain evidence="2">HSC-15S17</strain>
    </source>
</reference>
<protein>
    <submittedName>
        <fullName evidence="3">MSHA pilin protein MshA</fullName>
    </submittedName>
    <submittedName>
        <fullName evidence="2">Type II secretion system GspH family protein</fullName>
    </submittedName>
</protein>
<feature type="transmembrane region" description="Helical" evidence="1">
    <location>
        <begin position="20"/>
        <end position="42"/>
    </location>
</feature>
<evidence type="ECO:0000256" key="1">
    <source>
        <dbReference type="SAM" id="Phobius"/>
    </source>
</evidence>
<keyword evidence="5" id="KW-1185">Reference proteome</keyword>
<accession>A0AA41L0S1</accession>
<dbReference type="EMBL" id="JALJZU010000002">
    <property type="protein sequence ID" value="MCP2007650.1"/>
    <property type="molecule type" value="Genomic_DNA"/>
</dbReference>
<evidence type="ECO:0000313" key="4">
    <source>
        <dbReference type="Proteomes" id="UP001155901"/>
    </source>
</evidence>
<dbReference type="PROSITE" id="PS00409">
    <property type="entry name" value="PROKAR_NTER_METHYL"/>
    <property type="match status" value="1"/>
</dbReference>
<comment type="caution">
    <text evidence="2">The sequence shown here is derived from an EMBL/GenBank/DDBJ whole genome shotgun (WGS) entry which is preliminary data.</text>
</comment>
<keyword evidence="1" id="KW-1133">Transmembrane helix</keyword>
<dbReference type="NCBIfam" id="TIGR02532">
    <property type="entry name" value="IV_pilin_GFxxxE"/>
    <property type="match status" value="1"/>
</dbReference>
<dbReference type="RefSeq" id="WP_217944086.1">
    <property type="nucleotide sequence ID" value="NZ_JAHTGR010000011.1"/>
</dbReference>
<dbReference type="Pfam" id="PF07963">
    <property type="entry name" value="N_methyl"/>
    <property type="match status" value="1"/>
</dbReference>
<name>A0AA41L0S1_9BURK</name>
<dbReference type="Proteomes" id="UP001162889">
    <property type="component" value="Unassembled WGS sequence"/>
</dbReference>
<reference evidence="3" key="2">
    <citation type="submission" date="2022-03" db="EMBL/GenBank/DDBJ databases">
        <title>Genome Encyclopedia of Bacteria and Archaea VI: Functional Genomics of Type Strains.</title>
        <authorList>
            <person name="Whitman W."/>
        </authorList>
    </citation>
    <scope>NUCLEOTIDE SEQUENCE</scope>
    <source>
        <strain evidence="3">HSC-15S17</strain>
    </source>
</reference>